<dbReference type="SMART" id="SM00989">
    <property type="entry name" value="V4R"/>
    <property type="match status" value="1"/>
</dbReference>
<dbReference type="Pfam" id="PF06505">
    <property type="entry name" value="XylR_N"/>
    <property type="match status" value="1"/>
</dbReference>
<dbReference type="Proteomes" id="UP001225873">
    <property type="component" value="Unassembled WGS sequence"/>
</dbReference>
<accession>A0ABT7ZJQ2</accession>
<evidence type="ECO:0000313" key="3">
    <source>
        <dbReference type="EMBL" id="MDN3427374.1"/>
    </source>
</evidence>
<sequence length="601" mass="69627">MNEVLFDSNETQNILMSANAFHTLKNNLFNNIGSYKTKGFLFRLGKEFGLESAKKNLQNQQTEKTVGKRHSRLGHVKDVIFMGEIVRHPDGTIECKDTWGQWVESFEAQLHLKNSGLADECVCHMLCGFASGALTYEFGESIIAVEHKCVAKGDSACEFEVRLERDWLEEKGDLIHLYQNDNILSELEMTYDALVHHKQMLEKISLFQGQLTQKVTEKHSMDEIVETAYELLNIPILIEDIHGNPLSQIGFTEEQELLIKNTTAKLSHISDKHNVSHYEGEKYWKLTAPVLINKKDYATCSFFYFDGKQMDENDHLFLGRISTVVALCILYEEAQFEEQQRMRSSLLERLIHNRNIKYIESYYKFLPFKFQPPFSTGIIHIKKKKKTNEMIDVHDQMTQLAKVAREWDLPCIFAVLGEEIALLNSHNSDKQEWKKKVTKIFQKMEKHNGNYEYSLGISGTFSNFKDFEHSLKEARVAQRFPNEKLLTDYEELGMIGDIVKNMSIDQLQEMAKKTLKDLYNFDDPRKKELLHTLYVYLLNSQRLKETTDELALSIGGVQYRIKQIEEQMQISLKNASTAAYILLVIQVLILTNSLSFEEFSK</sequence>
<comment type="caution">
    <text evidence="3">The sequence shown here is derived from an EMBL/GenBank/DDBJ whole genome shotgun (WGS) entry which is preliminary data.</text>
</comment>
<gene>
    <name evidence="3" type="ORF">QMA01_08730</name>
</gene>
<dbReference type="Pfam" id="PF02830">
    <property type="entry name" value="V4R"/>
    <property type="match status" value="1"/>
</dbReference>
<dbReference type="Gene3D" id="3.30.1380.20">
    <property type="entry name" value="Trafficking protein particle complex subunit 3"/>
    <property type="match status" value="1"/>
</dbReference>
<dbReference type="EMBL" id="JASDCQ010000002">
    <property type="protein sequence ID" value="MDN3427374.1"/>
    <property type="molecule type" value="Genomic_DNA"/>
</dbReference>
<keyword evidence="4" id="KW-1185">Reference proteome</keyword>
<dbReference type="RefSeq" id="WP_290183715.1">
    <property type="nucleotide sequence ID" value="NZ_JASDCQ010000002.1"/>
</dbReference>
<dbReference type="Pfam" id="PF13556">
    <property type="entry name" value="HTH_30"/>
    <property type="match status" value="1"/>
</dbReference>
<dbReference type="SUPFAM" id="SSF111126">
    <property type="entry name" value="Ligand-binding domain in the NO signalling and Golgi transport"/>
    <property type="match status" value="1"/>
</dbReference>
<dbReference type="PANTHER" id="PTHR33744">
    <property type="entry name" value="CARBOHYDRATE DIACID REGULATOR"/>
    <property type="match status" value="1"/>
</dbReference>
<dbReference type="InterPro" id="IPR010523">
    <property type="entry name" value="XylR_N"/>
</dbReference>
<dbReference type="InterPro" id="IPR025736">
    <property type="entry name" value="PucR_C-HTH_dom"/>
</dbReference>
<dbReference type="InterPro" id="IPR042070">
    <property type="entry name" value="PucR_C-HTH_sf"/>
</dbReference>
<dbReference type="InterPro" id="IPR041522">
    <property type="entry name" value="CdaR_GGDEF"/>
</dbReference>
<name>A0ABT7ZJQ2_9BACL</name>
<dbReference type="Gene3D" id="1.10.10.2840">
    <property type="entry name" value="PucR C-terminal helix-turn-helix domain"/>
    <property type="match status" value="1"/>
</dbReference>
<evidence type="ECO:0000259" key="2">
    <source>
        <dbReference type="SMART" id="SM00989"/>
    </source>
</evidence>
<evidence type="ECO:0000256" key="1">
    <source>
        <dbReference type="ARBA" id="ARBA00006754"/>
    </source>
</evidence>
<protein>
    <submittedName>
        <fullName evidence="3">Helix-turn-helix domain-containing protein</fullName>
    </submittedName>
</protein>
<evidence type="ECO:0000313" key="4">
    <source>
        <dbReference type="Proteomes" id="UP001225873"/>
    </source>
</evidence>
<organism evidence="3 4">
    <name type="scientific">Planococcus notacanthi</name>
    <dbReference type="NCBI Taxonomy" id="3035188"/>
    <lineage>
        <taxon>Bacteria</taxon>
        <taxon>Bacillati</taxon>
        <taxon>Bacillota</taxon>
        <taxon>Bacilli</taxon>
        <taxon>Bacillales</taxon>
        <taxon>Caryophanaceae</taxon>
        <taxon>Planococcus</taxon>
    </lineage>
</organism>
<dbReference type="InterPro" id="IPR051448">
    <property type="entry name" value="CdaR-like_regulators"/>
</dbReference>
<dbReference type="InterPro" id="IPR024096">
    <property type="entry name" value="NO_sig/Golgi_transp_ligand-bd"/>
</dbReference>
<dbReference type="Pfam" id="PF17853">
    <property type="entry name" value="GGDEF_2"/>
    <property type="match status" value="1"/>
</dbReference>
<comment type="similarity">
    <text evidence="1">Belongs to the CdaR family.</text>
</comment>
<feature type="domain" description="4-vinyl reductase 4VR" evidence="2">
    <location>
        <begin position="101"/>
        <end position="163"/>
    </location>
</feature>
<dbReference type="InterPro" id="IPR004096">
    <property type="entry name" value="V4R"/>
</dbReference>
<proteinExistence type="inferred from homology"/>
<reference evidence="3 4" key="1">
    <citation type="submission" date="2023-03" db="EMBL/GenBank/DDBJ databases">
        <authorList>
            <person name="Uniacke-Lowe S."/>
            <person name="Ross P."/>
            <person name="Hill C."/>
        </authorList>
    </citation>
    <scope>NUCLEOTIDE SEQUENCE [LARGE SCALE GENOMIC DNA]</scope>
    <source>
        <strain evidence="3 4">APC 4016</strain>
    </source>
</reference>